<dbReference type="AlphaFoldDB" id="A0A1I2G3F6"/>
<dbReference type="STRING" id="35752.SAMN05421541_106147"/>
<dbReference type="EMBL" id="FONV01000006">
    <property type="protein sequence ID" value="SFF11527.1"/>
    <property type="molecule type" value="Genomic_DNA"/>
</dbReference>
<dbReference type="PANTHER" id="PTHR43156:SF2">
    <property type="entry name" value="STAGE II SPORULATION PROTEIN E"/>
    <property type="match status" value="1"/>
</dbReference>
<dbReference type="PROSITE" id="PS51746">
    <property type="entry name" value="PPM_2"/>
    <property type="match status" value="1"/>
</dbReference>
<keyword evidence="1" id="KW-0378">Hydrolase</keyword>
<name>A0A1I2G3F6_9ACTN</name>
<feature type="domain" description="PPM-type phosphatase" evidence="2">
    <location>
        <begin position="176"/>
        <end position="397"/>
    </location>
</feature>
<sequence>MSGIAAPTPPVEPLLHLLRVSHHARPDDLPYMAMRAAERLGVTAMVIFVVDHQQRVLLPLSGPDVPHREPIAVDGTLPGRAFTQVHPCTGEGDGGGVRLWLPLLDGAERLGVLEVAAAAELDEPGFDHCVAVSSLLAELLVTRGLYSDVVERVRRREPMRLAAEMLRAQLPPLTFSTGHLMISGVLEPCYDVGGDAFDYAVNGDIAHLALFDAVGHGSAGGMRAVILASLALAGYRNARRAGLDLVATYHHINAAVRAYDRPGLITAVLAEIDQRTGMLRVISAGHPGGIVVRGGKVVKIMPTPTALPVPLGDQRPPVVVQEALEPGDRLLLYTDGIVEARSAAGEQFGLDRLTDFTIRAMADQLSAPETTRRLVHAILDHQGDELQDDATVLLVEYRSPAPPDSAAELVVPPAGALLDTYPAG</sequence>
<dbReference type="InterPro" id="IPR052016">
    <property type="entry name" value="Bact_Sigma-Reg"/>
</dbReference>
<organism evidence="3 4">
    <name type="scientific">Actinoplanes philippinensis</name>
    <dbReference type="NCBI Taxonomy" id="35752"/>
    <lineage>
        <taxon>Bacteria</taxon>
        <taxon>Bacillati</taxon>
        <taxon>Actinomycetota</taxon>
        <taxon>Actinomycetes</taxon>
        <taxon>Micromonosporales</taxon>
        <taxon>Micromonosporaceae</taxon>
        <taxon>Actinoplanes</taxon>
    </lineage>
</organism>
<evidence type="ECO:0000256" key="1">
    <source>
        <dbReference type="ARBA" id="ARBA00022801"/>
    </source>
</evidence>
<gene>
    <name evidence="3" type="ORF">SAMN05421541_106147</name>
</gene>
<dbReference type="GO" id="GO:0016791">
    <property type="term" value="F:phosphatase activity"/>
    <property type="evidence" value="ECO:0007669"/>
    <property type="project" value="TreeGrafter"/>
</dbReference>
<reference evidence="3 4" key="1">
    <citation type="submission" date="2016-10" db="EMBL/GenBank/DDBJ databases">
        <authorList>
            <person name="de Groot N.N."/>
        </authorList>
    </citation>
    <scope>NUCLEOTIDE SEQUENCE [LARGE SCALE GENOMIC DNA]</scope>
    <source>
        <strain evidence="3 4">DSM 43019</strain>
    </source>
</reference>
<protein>
    <submittedName>
        <fullName evidence="3">Serine phosphatase RsbU, regulator of sigma subunit</fullName>
    </submittedName>
</protein>
<proteinExistence type="predicted"/>
<dbReference type="Proteomes" id="UP000199645">
    <property type="component" value="Unassembled WGS sequence"/>
</dbReference>
<evidence type="ECO:0000259" key="2">
    <source>
        <dbReference type="PROSITE" id="PS51746"/>
    </source>
</evidence>
<dbReference type="Pfam" id="PF07228">
    <property type="entry name" value="SpoIIE"/>
    <property type="match status" value="1"/>
</dbReference>
<dbReference type="InterPro" id="IPR001932">
    <property type="entry name" value="PPM-type_phosphatase-like_dom"/>
</dbReference>
<evidence type="ECO:0000313" key="3">
    <source>
        <dbReference type="EMBL" id="SFF11527.1"/>
    </source>
</evidence>
<dbReference type="RefSeq" id="WP_239143441.1">
    <property type="nucleotide sequence ID" value="NZ_BOMT01000023.1"/>
</dbReference>
<dbReference type="PANTHER" id="PTHR43156">
    <property type="entry name" value="STAGE II SPORULATION PROTEIN E-RELATED"/>
    <property type="match status" value="1"/>
</dbReference>
<accession>A0A1I2G3F6</accession>
<evidence type="ECO:0000313" key="4">
    <source>
        <dbReference type="Proteomes" id="UP000199645"/>
    </source>
</evidence>
<keyword evidence="4" id="KW-1185">Reference proteome</keyword>
<dbReference type="SMART" id="SM00331">
    <property type="entry name" value="PP2C_SIG"/>
    <property type="match status" value="1"/>
</dbReference>
<dbReference type="InterPro" id="IPR036457">
    <property type="entry name" value="PPM-type-like_dom_sf"/>
</dbReference>
<dbReference type="Gene3D" id="3.60.40.10">
    <property type="entry name" value="PPM-type phosphatase domain"/>
    <property type="match status" value="1"/>
</dbReference>
<dbReference type="SUPFAM" id="SSF81606">
    <property type="entry name" value="PP2C-like"/>
    <property type="match status" value="1"/>
</dbReference>